<sequence length="70" mass="8438">MKWIQGPIMKTLKEEDKTENSCYTKTRCEKPTGLAQWIDQKYRNKDSNWSRECNCIIRSQLYRSSKFKLT</sequence>
<dbReference type="EMBL" id="AY228468">
    <property type="protein sequence ID" value="ABP35440.1"/>
    <property type="molecule type" value="Genomic_DNA"/>
</dbReference>
<dbReference type="GeneID" id="5048568"/>
<dbReference type="AlphaFoldDB" id="A4QMA3"/>
<dbReference type="RefSeq" id="YP_001152197.1">
    <property type="nucleotide sequence ID" value="NC_004677.2"/>
</dbReference>
<keyword evidence="1" id="KW-0934">Plastid</keyword>
<reference evidence="1" key="1">
    <citation type="submission" date="2007-04" db="EMBL/GenBank/DDBJ databases">
        <authorList>
            <person name="Noh E.W."/>
            <person name="Lee J.S."/>
            <person name="Choi Y.I."/>
            <person name="Han M.S."/>
            <person name="Yi Y.S."/>
            <person name="Han S.U."/>
        </authorList>
    </citation>
    <scope>NUCLEOTIDE SEQUENCE</scope>
</reference>
<organism evidence="1">
    <name type="scientific">Pinus koraiensis</name>
    <name type="common">Korean pine</name>
    <dbReference type="NCBI Taxonomy" id="88728"/>
    <lineage>
        <taxon>Eukaryota</taxon>
        <taxon>Viridiplantae</taxon>
        <taxon>Streptophyta</taxon>
        <taxon>Embryophyta</taxon>
        <taxon>Tracheophyta</taxon>
        <taxon>Spermatophyta</taxon>
        <taxon>Pinopsida</taxon>
        <taxon>Pinidae</taxon>
        <taxon>Conifers I</taxon>
        <taxon>Pinales</taxon>
        <taxon>Pinaceae</taxon>
        <taxon>Pinus</taxon>
        <taxon>Pinus subgen. Strobus</taxon>
    </lineage>
</organism>
<accession>A4QMA3</accession>
<keyword evidence="1" id="KW-0150">Chloroplast</keyword>
<name>A4QMA3_PINKO</name>
<proteinExistence type="predicted"/>
<protein>
    <submittedName>
        <fullName evidence="1">ORF70c</fullName>
    </submittedName>
</protein>
<geneLocation type="chloroplast" evidence="1"/>
<evidence type="ECO:0000313" key="1">
    <source>
        <dbReference type="EMBL" id="ABP35440.1"/>
    </source>
</evidence>